<dbReference type="EC" id="4.2.1.11" evidence="3 12"/>
<keyword evidence="8 12" id="KW-0460">Magnesium</keyword>
<sequence>MSTIIDIHAREILDSRGNPTVEVDVILEDGTLGRAAVPSGASTGAYEAVERRDGDKSRYMGKGVTEAVAAVNGEIAEAIVGFDATEQVGIDTAMIEMDGTDNKGRLGANAILGVSLAVARAAADFTAQPLYRYIGGTSARVLPVPMMNIINGGEHADNPIDIQEFMIMPVSAPSCRDAIRMGAEVFHTLKKELHDAGLSTAVGDEGGFAPDLSSTTVALDFIMKSIEKAGYKPGEDIYLALDCASTEYFKDGVYDMKGEGKTLDAAANVAFLKELCDAYPIISIEDGCAEDDWDGWKLLTDTLGATVQLVGDDLFVTNPARLADGIKRGVANSMLVKVNQIGSLTETLKAVDMAHRARYTNVMSHRSGETEDSTIADLAVATNCGQIKTGSLSRSDRMAKYNQLIRIEEMLGETAEYAGRSILKG</sequence>
<name>A0A844W0E8_9RHOB</name>
<dbReference type="RefSeq" id="WP_160381468.1">
    <property type="nucleotide sequence ID" value="NZ_WNXQ01000002.1"/>
</dbReference>
<dbReference type="PIRSF" id="PIRSF001400">
    <property type="entry name" value="Enolase"/>
    <property type="match status" value="1"/>
</dbReference>
<dbReference type="SFLD" id="SFLDG00178">
    <property type="entry name" value="enolase"/>
    <property type="match status" value="1"/>
</dbReference>
<feature type="binding site" evidence="14">
    <location>
        <position position="155"/>
    </location>
    <ligand>
        <name>substrate</name>
    </ligand>
</feature>
<feature type="binding site" evidence="12">
    <location>
        <position position="163"/>
    </location>
    <ligand>
        <name>(2R)-2-phosphoglycerate</name>
        <dbReference type="ChEBI" id="CHEBI:58289"/>
    </ligand>
</feature>
<dbReference type="PROSITE" id="PS00164">
    <property type="entry name" value="ENOLASE"/>
    <property type="match status" value="1"/>
</dbReference>
<protein>
    <recommendedName>
        <fullName evidence="4 12">Enolase</fullName>
        <ecNumber evidence="3 12">4.2.1.11</ecNumber>
    </recommendedName>
    <alternativeName>
        <fullName evidence="12">2-phospho-D-glycerate hydro-lyase</fullName>
    </alternativeName>
    <alternativeName>
        <fullName evidence="12">2-phosphoglycerate dehydratase</fullName>
    </alternativeName>
</protein>
<dbReference type="Proteomes" id="UP000443843">
    <property type="component" value="Unassembled WGS sequence"/>
</dbReference>
<dbReference type="SMART" id="SM01193">
    <property type="entry name" value="Enolase_N"/>
    <property type="match status" value="1"/>
</dbReference>
<keyword evidence="6 12" id="KW-0964">Secreted</keyword>
<dbReference type="UniPathway" id="UPA00109">
    <property type="reaction ID" value="UER00187"/>
</dbReference>
<evidence type="ECO:0000256" key="15">
    <source>
        <dbReference type="PIRSR" id="PIRSR001400-3"/>
    </source>
</evidence>
<feature type="binding site" evidence="14">
    <location>
        <position position="164"/>
    </location>
    <ligand>
        <name>substrate</name>
    </ligand>
</feature>
<dbReference type="FunFam" id="3.20.20.120:FF:000001">
    <property type="entry name" value="Enolase"/>
    <property type="match status" value="1"/>
</dbReference>
<dbReference type="GO" id="GO:0009986">
    <property type="term" value="C:cell surface"/>
    <property type="evidence" value="ECO:0007669"/>
    <property type="project" value="UniProtKB-SubCell"/>
</dbReference>
<dbReference type="AlphaFoldDB" id="A0A844W0E8"/>
<dbReference type="GO" id="GO:0000287">
    <property type="term" value="F:magnesium ion binding"/>
    <property type="evidence" value="ECO:0007669"/>
    <property type="project" value="UniProtKB-UniRule"/>
</dbReference>
<comment type="similarity">
    <text evidence="2 12">Belongs to the enolase family.</text>
</comment>
<feature type="domain" description="Enolase C-terminal TIM barrel" evidence="16">
    <location>
        <begin position="139"/>
        <end position="425"/>
    </location>
</feature>
<comment type="pathway">
    <text evidence="1 12">Carbohydrate degradation; glycolysis; pyruvate from D-glyceraldehyde 3-phosphate: step 4/5.</text>
</comment>
<dbReference type="GO" id="GO:0004634">
    <property type="term" value="F:phosphopyruvate hydratase activity"/>
    <property type="evidence" value="ECO:0007669"/>
    <property type="project" value="UniProtKB-UniRule"/>
</dbReference>
<feature type="binding site" evidence="14">
    <location>
        <position position="388"/>
    </location>
    <ligand>
        <name>substrate</name>
    </ligand>
</feature>
<dbReference type="InterPro" id="IPR020811">
    <property type="entry name" value="Enolase_N"/>
</dbReference>
<feature type="binding site" evidence="12 15">
    <location>
        <position position="312"/>
    </location>
    <ligand>
        <name>Mg(2+)</name>
        <dbReference type="ChEBI" id="CHEBI:18420"/>
    </ligand>
</feature>
<feature type="binding site" evidence="12 15">
    <location>
        <position position="242"/>
    </location>
    <ligand>
        <name>Mg(2+)</name>
        <dbReference type="ChEBI" id="CHEBI:18420"/>
    </ligand>
</feature>
<keyword evidence="5 12" id="KW-0963">Cytoplasm</keyword>
<dbReference type="SFLD" id="SFLDS00001">
    <property type="entry name" value="Enolase"/>
    <property type="match status" value="1"/>
</dbReference>
<accession>A0A844W0E8</accession>
<dbReference type="GO" id="GO:0006096">
    <property type="term" value="P:glycolytic process"/>
    <property type="evidence" value="ECO:0007669"/>
    <property type="project" value="UniProtKB-UniRule"/>
</dbReference>
<feature type="binding site" evidence="14">
    <location>
        <begin position="364"/>
        <end position="367"/>
    </location>
    <ligand>
        <name>substrate</name>
    </ligand>
</feature>
<dbReference type="Pfam" id="PF03952">
    <property type="entry name" value="Enolase_N"/>
    <property type="match status" value="1"/>
</dbReference>
<feature type="binding site" evidence="12">
    <location>
        <position position="367"/>
    </location>
    <ligand>
        <name>(2R)-2-phosphoglycerate</name>
        <dbReference type="ChEBI" id="CHEBI:58289"/>
    </ligand>
</feature>
<evidence type="ECO:0000256" key="7">
    <source>
        <dbReference type="ARBA" id="ARBA00022723"/>
    </source>
</evidence>
<dbReference type="HAMAP" id="MF_00318">
    <property type="entry name" value="Enolase"/>
    <property type="match status" value="1"/>
</dbReference>
<comment type="cofactor">
    <cofactor evidence="15">
        <name>Mg(2+)</name>
        <dbReference type="ChEBI" id="CHEBI:18420"/>
    </cofactor>
    <text evidence="15">Mg(2+) is required for catalysis and for stabilizing the dimer.</text>
</comment>
<evidence type="ECO:0000256" key="2">
    <source>
        <dbReference type="ARBA" id="ARBA00009604"/>
    </source>
</evidence>
<comment type="caution">
    <text evidence="18">The sequence shown here is derived from an EMBL/GenBank/DDBJ whole genome shotgun (WGS) entry which is preliminary data.</text>
</comment>
<dbReference type="InterPro" id="IPR029017">
    <property type="entry name" value="Enolase-like_N"/>
</dbReference>
<dbReference type="Pfam" id="PF00113">
    <property type="entry name" value="Enolase_C"/>
    <property type="match status" value="1"/>
</dbReference>
<keyword evidence="19" id="KW-1185">Reference proteome</keyword>
<evidence type="ECO:0000256" key="8">
    <source>
        <dbReference type="ARBA" id="ARBA00022842"/>
    </source>
</evidence>
<dbReference type="FunFam" id="3.30.390.10:FF:000001">
    <property type="entry name" value="Enolase"/>
    <property type="match status" value="1"/>
</dbReference>
<comment type="cofactor">
    <cofactor evidence="12">
        <name>Mg(2+)</name>
        <dbReference type="ChEBI" id="CHEBI:18420"/>
    </cofactor>
    <text evidence="12">Binds a second Mg(2+) ion via substrate during catalysis.</text>
</comment>
<proteinExistence type="inferred from homology"/>
<feature type="binding site" evidence="12">
    <location>
        <position position="388"/>
    </location>
    <ligand>
        <name>(2R)-2-phosphoglycerate</name>
        <dbReference type="ChEBI" id="CHEBI:58289"/>
    </ligand>
</feature>
<feature type="binding site" evidence="14">
    <location>
        <position position="312"/>
    </location>
    <ligand>
        <name>substrate</name>
    </ligand>
</feature>
<reference evidence="18 19" key="1">
    <citation type="submission" date="2019-11" db="EMBL/GenBank/DDBJ databases">
        <title>Pseudooceanicola pacifica sp. nov., isolated from deep-sea sediment of the Pacific Ocean.</title>
        <authorList>
            <person name="Lyu L."/>
        </authorList>
    </citation>
    <scope>NUCLEOTIDE SEQUENCE [LARGE SCALE GENOMIC DNA]</scope>
    <source>
        <strain evidence="18 19">216_PA32_1</strain>
    </source>
</reference>
<dbReference type="GO" id="GO:0005576">
    <property type="term" value="C:extracellular region"/>
    <property type="evidence" value="ECO:0007669"/>
    <property type="project" value="UniProtKB-SubCell"/>
</dbReference>
<evidence type="ECO:0000256" key="3">
    <source>
        <dbReference type="ARBA" id="ARBA00012058"/>
    </source>
</evidence>
<evidence type="ECO:0000313" key="18">
    <source>
        <dbReference type="EMBL" id="MWB77197.1"/>
    </source>
</evidence>
<keyword evidence="7 12" id="KW-0479">Metal-binding</keyword>
<feature type="active site" description="Proton acceptor" evidence="12 13">
    <location>
        <position position="337"/>
    </location>
</feature>
<dbReference type="SMART" id="SM01192">
    <property type="entry name" value="Enolase_C"/>
    <property type="match status" value="1"/>
</dbReference>
<evidence type="ECO:0000256" key="10">
    <source>
        <dbReference type="ARBA" id="ARBA00023239"/>
    </source>
</evidence>
<dbReference type="PANTHER" id="PTHR11902:SF1">
    <property type="entry name" value="ENOLASE"/>
    <property type="match status" value="1"/>
</dbReference>
<gene>
    <name evidence="12" type="primary">eno</name>
    <name evidence="18" type="ORF">GLS40_04090</name>
</gene>
<evidence type="ECO:0000256" key="6">
    <source>
        <dbReference type="ARBA" id="ARBA00022525"/>
    </source>
</evidence>
<evidence type="ECO:0000313" key="19">
    <source>
        <dbReference type="Proteomes" id="UP000443843"/>
    </source>
</evidence>
<dbReference type="InterPro" id="IPR020809">
    <property type="entry name" value="Enolase_CS"/>
</dbReference>
<dbReference type="InterPro" id="IPR036849">
    <property type="entry name" value="Enolase-like_C_sf"/>
</dbReference>
<dbReference type="InterPro" id="IPR000941">
    <property type="entry name" value="Enolase"/>
</dbReference>
<feature type="binding site" evidence="12">
    <location>
        <position position="337"/>
    </location>
    <ligand>
        <name>(2R)-2-phosphoglycerate</name>
        <dbReference type="ChEBI" id="CHEBI:58289"/>
    </ligand>
</feature>
<keyword evidence="10 12" id="KW-0456">Lyase</keyword>
<evidence type="ECO:0000256" key="13">
    <source>
        <dbReference type="PIRSR" id="PIRSR001400-1"/>
    </source>
</evidence>
<evidence type="ECO:0000256" key="9">
    <source>
        <dbReference type="ARBA" id="ARBA00023152"/>
    </source>
</evidence>
<comment type="catalytic activity">
    <reaction evidence="12">
        <text>(2R)-2-phosphoglycerate = phosphoenolpyruvate + H2O</text>
        <dbReference type="Rhea" id="RHEA:10164"/>
        <dbReference type="ChEBI" id="CHEBI:15377"/>
        <dbReference type="ChEBI" id="CHEBI:58289"/>
        <dbReference type="ChEBI" id="CHEBI:58702"/>
        <dbReference type="EC" id="4.2.1.11"/>
    </reaction>
</comment>
<dbReference type="NCBIfam" id="TIGR01060">
    <property type="entry name" value="eno"/>
    <property type="match status" value="1"/>
</dbReference>
<dbReference type="SFLD" id="SFLDF00002">
    <property type="entry name" value="enolase"/>
    <property type="match status" value="1"/>
</dbReference>
<comment type="subcellular location">
    <subcellularLocation>
        <location evidence="12">Cytoplasm</location>
    </subcellularLocation>
    <subcellularLocation>
        <location evidence="12">Secreted</location>
    </subcellularLocation>
    <subcellularLocation>
        <location evidence="12">Cell surface</location>
    </subcellularLocation>
    <text evidence="12">Fractions of enolase are present in both the cytoplasm and on the cell surface.</text>
</comment>
<dbReference type="SUPFAM" id="SSF54826">
    <property type="entry name" value="Enolase N-terminal domain-like"/>
    <property type="match status" value="1"/>
</dbReference>
<evidence type="ECO:0000256" key="5">
    <source>
        <dbReference type="ARBA" id="ARBA00022490"/>
    </source>
</evidence>
<keyword evidence="18" id="KW-0670">Pyruvate</keyword>
<keyword evidence="9 12" id="KW-0324">Glycolysis</keyword>
<dbReference type="SUPFAM" id="SSF51604">
    <property type="entry name" value="Enolase C-terminal domain-like"/>
    <property type="match status" value="1"/>
</dbReference>
<dbReference type="PRINTS" id="PR00148">
    <property type="entry name" value="ENOLASE"/>
</dbReference>
<dbReference type="InterPro" id="IPR020810">
    <property type="entry name" value="Enolase_C"/>
</dbReference>
<evidence type="ECO:0000256" key="4">
    <source>
        <dbReference type="ARBA" id="ARBA00017068"/>
    </source>
</evidence>
<evidence type="ECO:0000256" key="12">
    <source>
        <dbReference type="HAMAP-Rule" id="MF_00318"/>
    </source>
</evidence>
<evidence type="ECO:0000259" key="17">
    <source>
        <dbReference type="SMART" id="SM01193"/>
    </source>
</evidence>
<dbReference type="Gene3D" id="3.30.390.10">
    <property type="entry name" value="Enolase-like, N-terminal domain"/>
    <property type="match status" value="1"/>
</dbReference>
<feature type="domain" description="Enolase N-terminal" evidence="17">
    <location>
        <begin position="4"/>
        <end position="134"/>
    </location>
</feature>
<feature type="active site" description="Proton donor" evidence="12 13">
    <location>
        <position position="205"/>
    </location>
</feature>
<evidence type="ECO:0000256" key="1">
    <source>
        <dbReference type="ARBA" id="ARBA00005031"/>
    </source>
</evidence>
<dbReference type="CDD" id="cd03313">
    <property type="entry name" value="enolase"/>
    <property type="match status" value="1"/>
</dbReference>
<feature type="binding site" evidence="12">
    <location>
        <position position="366"/>
    </location>
    <ligand>
        <name>(2R)-2-phosphoglycerate</name>
        <dbReference type="ChEBI" id="CHEBI:58289"/>
    </ligand>
</feature>
<dbReference type="PANTHER" id="PTHR11902">
    <property type="entry name" value="ENOLASE"/>
    <property type="match status" value="1"/>
</dbReference>
<comment type="function">
    <text evidence="11 12">Catalyzes the reversible conversion of 2-phosphoglycerate (2-PG) into phosphoenolpyruvate (PEP). It is essential for the degradation of carbohydrates via glycolysis.</text>
</comment>
<dbReference type="GO" id="GO:0000015">
    <property type="term" value="C:phosphopyruvate hydratase complex"/>
    <property type="evidence" value="ECO:0007669"/>
    <property type="project" value="InterPro"/>
</dbReference>
<evidence type="ECO:0000256" key="11">
    <source>
        <dbReference type="ARBA" id="ARBA00045763"/>
    </source>
</evidence>
<evidence type="ECO:0000259" key="16">
    <source>
        <dbReference type="SMART" id="SM01192"/>
    </source>
</evidence>
<feature type="binding site" evidence="14">
    <location>
        <position position="285"/>
    </location>
    <ligand>
        <name>substrate</name>
    </ligand>
</feature>
<dbReference type="EMBL" id="WNXQ01000002">
    <property type="protein sequence ID" value="MWB77197.1"/>
    <property type="molecule type" value="Genomic_DNA"/>
</dbReference>
<feature type="binding site" evidence="12 15">
    <location>
        <position position="285"/>
    </location>
    <ligand>
        <name>Mg(2+)</name>
        <dbReference type="ChEBI" id="CHEBI:18420"/>
    </ligand>
</feature>
<dbReference type="Gene3D" id="3.20.20.120">
    <property type="entry name" value="Enolase-like C-terminal domain"/>
    <property type="match status" value="1"/>
</dbReference>
<organism evidence="18 19">
    <name type="scientific">Pseudooceanicola pacificus</name>
    <dbReference type="NCBI Taxonomy" id="2676438"/>
    <lineage>
        <taxon>Bacteria</taxon>
        <taxon>Pseudomonadati</taxon>
        <taxon>Pseudomonadota</taxon>
        <taxon>Alphaproteobacteria</taxon>
        <taxon>Rhodobacterales</taxon>
        <taxon>Paracoccaceae</taxon>
        <taxon>Pseudooceanicola</taxon>
    </lineage>
</organism>
<evidence type="ECO:0000256" key="14">
    <source>
        <dbReference type="PIRSR" id="PIRSR001400-2"/>
    </source>
</evidence>